<gene>
    <name evidence="1" type="ORF">FCALED_LOCUS17391</name>
</gene>
<dbReference type="EMBL" id="CAJVPQ010026376">
    <property type="protein sequence ID" value="CAG8768667.1"/>
    <property type="molecule type" value="Genomic_DNA"/>
</dbReference>
<name>A0A9N9NVT4_9GLOM</name>
<dbReference type="AlphaFoldDB" id="A0A9N9NVT4"/>
<reference evidence="1" key="1">
    <citation type="submission" date="2021-06" db="EMBL/GenBank/DDBJ databases">
        <authorList>
            <person name="Kallberg Y."/>
            <person name="Tangrot J."/>
            <person name="Rosling A."/>
        </authorList>
    </citation>
    <scope>NUCLEOTIDE SEQUENCE</scope>
    <source>
        <strain evidence="1">UK204</strain>
    </source>
</reference>
<keyword evidence="2" id="KW-1185">Reference proteome</keyword>
<dbReference type="OrthoDB" id="10452168at2759"/>
<feature type="non-terminal residue" evidence="1">
    <location>
        <position position="152"/>
    </location>
</feature>
<evidence type="ECO:0000313" key="1">
    <source>
        <dbReference type="EMBL" id="CAG8768667.1"/>
    </source>
</evidence>
<proteinExistence type="predicted"/>
<protein>
    <submittedName>
        <fullName evidence="1">5310_t:CDS:1</fullName>
    </submittedName>
</protein>
<accession>A0A9N9NVT4</accession>
<evidence type="ECO:0000313" key="2">
    <source>
        <dbReference type="Proteomes" id="UP000789570"/>
    </source>
</evidence>
<dbReference type="Proteomes" id="UP000789570">
    <property type="component" value="Unassembled WGS sequence"/>
</dbReference>
<comment type="caution">
    <text evidence="1">The sequence shown here is derived from an EMBL/GenBank/DDBJ whole genome shotgun (WGS) entry which is preliminary data.</text>
</comment>
<feature type="non-terminal residue" evidence="1">
    <location>
        <position position="1"/>
    </location>
</feature>
<organism evidence="1 2">
    <name type="scientific">Funneliformis caledonium</name>
    <dbReference type="NCBI Taxonomy" id="1117310"/>
    <lineage>
        <taxon>Eukaryota</taxon>
        <taxon>Fungi</taxon>
        <taxon>Fungi incertae sedis</taxon>
        <taxon>Mucoromycota</taxon>
        <taxon>Glomeromycotina</taxon>
        <taxon>Glomeromycetes</taxon>
        <taxon>Glomerales</taxon>
        <taxon>Glomeraceae</taxon>
        <taxon>Funneliformis</taxon>
    </lineage>
</organism>
<sequence length="152" mass="16608">GQVFWGVGWGVRTLVSRPCPNCPLFLGEEKLHVGLDGYCHAIRGAMDAHVLCCIELRDRLYPTFVPAYDAWRSIPKMIPLSSVLLTARTIIQYVGMYMTVKAGAEGLSSAAENWRAPQVPLSSLQSPVDYINTVISLASAGATAYQSYKGKE</sequence>